<feature type="transmembrane region" description="Helical" evidence="6">
    <location>
        <begin position="330"/>
        <end position="350"/>
    </location>
</feature>
<keyword evidence="5 6" id="KW-0472">Membrane</keyword>
<reference evidence="8 9" key="1">
    <citation type="submission" date="2013-12" db="EMBL/GenBank/DDBJ databases">
        <title>Complete genome sequence of Rhizobium etli bv. mimosae IE4771.</title>
        <authorList>
            <person name="Bustos P."/>
            <person name="Santamaria R.I."/>
            <person name="Lozano L."/>
            <person name="Ormeno-Orrillo E."/>
            <person name="Rogel M.A."/>
            <person name="Romero D."/>
            <person name="Cevallos M.A."/>
            <person name="Martinez-Romero E."/>
            <person name="Gonzalez V."/>
        </authorList>
    </citation>
    <scope>NUCLEOTIDE SEQUENCE [LARGE SCALE GENOMIC DNA]</scope>
    <source>
        <strain evidence="8 9">IE4771</strain>
    </source>
</reference>
<accession>A0A060HS24</accession>
<feature type="transmembrane region" description="Helical" evidence="6">
    <location>
        <begin position="303"/>
        <end position="324"/>
    </location>
</feature>
<gene>
    <name evidence="8" type="ORF">IE4771_CH00527</name>
</gene>
<dbReference type="RefSeq" id="WP_038686640.1">
    <property type="nucleotide sequence ID" value="NZ_CP006986.1"/>
</dbReference>
<dbReference type="OrthoDB" id="9801163at2"/>
<dbReference type="GO" id="GO:0005886">
    <property type="term" value="C:plasma membrane"/>
    <property type="evidence" value="ECO:0007669"/>
    <property type="project" value="UniProtKB-SubCell"/>
</dbReference>
<sequence>MDETSAVRRLDRLGVVLVAGGIAATALMPFIYVKANRIAAGKPMLLAQLLPQPSVVILTALLILTAVATLFLRNALARLVIATLCLAALVVAIGLVSSAATPPGSTVARMTPGGGFWVLFAVIGLVISDALVKIRLAPWMRVAALAAYTALLFISLSSGLLDSLSIMKEFSTRAPQFEAEAISHLLLALGSLAIAIILGLPLGILCFWVPRLRAVVLQGLSLIQTIPSLALFGLLMLPLGYLATHVPLAAAIGIRGIGTAPALIALVLYSLLPIVANTVVGLQGVDPSVRDAAAGMGLTRRQILVGIDMPLAFPVILTGIRIVLVQAIGMVTIAALIGGGGFGIFIFQGLGQTAMDLVLLGAVPTVFLAFSSAVILDAVIDSIRGPAA</sequence>
<dbReference type="Pfam" id="PF00528">
    <property type="entry name" value="BPD_transp_1"/>
    <property type="match status" value="1"/>
</dbReference>
<comment type="subcellular location">
    <subcellularLocation>
        <location evidence="1 6">Cell membrane</location>
        <topology evidence="1 6">Multi-pass membrane protein</topology>
    </subcellularLocation>
</comment>
<dbReference type="PROSITE" id="PS50928">
    <property type="entry name" value="ABC_TM1"/>
    <property type="match status" value="1"/>
</dbReference>
<dbReference type="KEGG" id="rei:IE4771_CH00527"/>
<evidence type="ECO:0000256" key="4">
    <source>
        <dbReference type="ARBA" id="ARBA00022989"/>
    </source>
</evidence>
<feature type="transmembrane region" description="Helical" evidence="6">
    <location>
        <begin position="114"/>
        <end position="132"/>
    </location>
</feature>
<evidence type="ECO:0000313" key="9">
    <source>
        <dbReference type="Proteomes" id="UP000027180"/>
    </source>
</evidence>
<dbReference type="GO" id="GO:0055085">
    <property type="term" value="P:transmembrane transport"/>
    <property type="evidence" value="ECO:0007669"/>
    <property type="project" value="InterPro"/>
</dbReference>
<evidence type="ECO:0000256" key="5">
    <source>
        <dbReference type="ARBA" id="ARBA00023136"/>
    </source>
</evidence>
<feature type="transmembrane region" description="Helical" evidence="6">
    <location>
        <begin position="79"/>
        <end position="102"/>
    </location>
</feature>
<dbReference type="Gene3D" id="1.10.3720.10">
    <property type="entry name" value="MetI-like"/>
    <property type="match status" value="1"/>
</dbReference>
<keyword evidence="2 6" id="KW-0813">Transport</keyword>
<feature type="transmembrane region" description="Helical" evidence="6">
    <location>
        <begin position="260"/>
        <end position="282"/>
    </location>
</feature>
<dbReference type="SUPFAM" id="SSF161098">
    <property type="entry name" value="MetI-like"/>
    <property type="match status" value="1"/>
</dbReference>
<dbReference type="GO" id="GO:0031460">
    <property type="term" value="P:glycine betaine transport"/>
    <property type="evidence" value="ECO:0007669"/>
    <property type="project" value="TreeGrafter"/>
</dbReference>
<protein>
    <submittedName>
        <fullName evidence="8">ABC transporter permease protein</fullName>
    </submittedName>
</protein>
<keyword evidence="4 6" id="KW-1133">Transmembrane helix</keyword>
<dbReference type="PANTHER" id="PTHR30177">
    <property type="entry name" value="GLYCINE BETAINE/L-PROLINE TRANSPORT SYSTEM PERMEASE PROTEIN PROW"/>
    <property type="match status" value="1"/>
</dbReference>
<evidence type="ECO:0000256" key="6">
    <source>
        <dbReference type="RuleBase" id="RU363032"/>
    </source>
</evidence>
<dbReference type="PRINTS" id="PR00173">
    <property type="entry name" value="EDTRNSPORT"/>
</dbReference>
<dbReference type="EMBL" id="CP006986">
    <property type="protein sequence ID" value="AIC25688.1"/>
    <property type="molecule type" value="Genomic_DNA"/>
</dbReference>
<dbReference type="InterPro" id="IPR000515">
    <property type="entry name" value="MetI-like"/>
</dbReference>
<feature type="transmembrane region" description="Helical" evidence="6">
    <location>
        <begin position="139"/>
        <end position="161"/>
    </location>
</feature>
<feature type="transmembrane region" description="Helical" evidence="6">
    <location>
        <begin position="181"/>
        <end position="208"/>
    </location>
</feature>
<feature type="domain" description="ABC transmembrane type-1" evidence="7">
    <location>
        <begin position="181"/>
        <end position="376"/>
    </location>
</feature>
<organism evidence="8 9">
    <name type="scientific">Rhizobium etli bv. mimosae str. IE4771</name>
    <dbReference type="NCBI Taxonomy" id="1432050"/>
    <lineage>
        <taxon>Bacteria</taxon>
        <taxon>Pseudomonadati</taxon>
        <taxon>Pseudomonadota</taxon>
        <taxon>Alphaproteobacteria</taxon>
        <taxon>Hyphomicrobiales</taxon>
        <taxon>Rhizobiaceae</taxon>
        <taxon>Rhizobium/Agrobacterium group</taxon>
        <taxon>Rhizobium</taxon>
    </lineage>
</organism>
<dbReference type="InterPro" id="IPR035906">
    <property type="entry name" value="MetI-like_sf"/>
</dbReference>
<proteinExistence type="inferred from homology"/>
<evidence type="ECO:0000259" key="7">
    <source>
        <dbReference type="PROSITE" id="PS50928"/>
    </source>
</evidence>
<dbReference type="InterPro" id="IPR051204">
    <property type="entry name" value="ABC_transp_perm/SBD"/>
</dbReference>
<dbReference type="CDD" id="cd06261">
    <property type="entry name" value="TM_PBP2"/>
    <property type="match status" value="1"/>
</dbReference>
<dbReference type="PANTHER" id="PTHR30177:SF30">
    <property type="entry name" value="GLYCINE BETAINE UPTAKE SYSTEM PERMEASE PROTEIN YEHY"/>
    <property type="match status" value="1"/>
</dbReference>
<feature type="transmembrane region" description="Helical" evidence="6">
    <location>
        <begin position="53"/>
        <end position="72"/>
    </location>
</feature>
<name>A0A060HS24_RHIET</name>
<evidence type="ECO:0000256" key="2">
    <source>
        <dbReference type="ARBA" id="ARBA00022448"/>
    </source>
</evidence>
<keyword evidence="3 6" id="KW-0812">Transmembrane</keyword>
<evidence type="ECO:0000256" key="1">
    <source>
        <dbReference type="ARBA" id="ARBA00004651"/>
    </source>
</evidence>
<feature type="transmembrane region" description="Helical" evidence="6">
    <location>
        <begin position="12"/>
        <end position="33"/>
    </location>
</feature>
<dbReference type="HOGENOM" id="CLU_046113_3_0_5"/>
<comment type="similarity">
    <text evidence="6">Belongs to the binding-protein-dependent transport system permease family.</text>
</comment>
<dbReference type="AlphaFoldDB" id="A0A060HS24"/>
<evidence type="ECO:0000313" key="8">
    <source>
        <dbReference type="EMBL" id="AIC25688.1"/>
    </source>
</evidence>
<dbReference type="Proteomes" id="UP000027180">
    <property type="component" value="Chromosome"/>
</dbReference>
<evidence type="ECO:0000256" key="3">
    <source>
        <dbReference type="ARBA" id="ARBA00022692"/>
    </source>
</evidence>
<feature type="transmembrane region" description="Helical" evidence="6">
    <location>
        <begin position="357"/>
        <end position="380"/>
    </location>
</feature>